<reference evidence="1" key="1">
    <citation type="journal article" date="2021" name="Proc. Natl. Acad. Sci. U.S.A.">
        <title>A Catalog of Tens of Thousands of Viruses from Human Metagenomes Reveals Hidden Associations with Chronic Diseases.</title>
        <authorList>
            <person name="Tisza M.J."/>
            <person name="Buck C.B."/>
        </authorList>
    </citation>
    <scope>NUCLEOTIDE SEQUENCE</scope>
    <source>
        <strain evidence="1">CtGO42</strain>
    </source>
</reference>
<dbReference type="EMBL" id="BK015857">
    <property type="protein sequence ID" value="DAD69858.1"/>
    <property type="molecule type" value="Genomic_DNA"/>
</dbReference>
<evidence type="ECO:0000313" key="1">
    <source>
        <dbReference type="EMBL" id="DAD69858.1"/>
    </source>
</evidence>
<sequence>MQARAGTLFSLKTTTAPCNAFLLLLRVALLPSGASESCSSA</sequence>
<proteinExistence type="predicted"/>
<name>A0A8S5LIT1_9CAUD</name>
<accession>A0A8S5LIT1</accession>
<organism evidence="1">
    <name type="scientific">Siphoviridae sp. ctGO42</name>
    <dbReference type="NCBI Taxonomy" id="2827566"/>
    <lineage>
        <taxon>Viruses</taxon>
        <taxon>Duplodnaviria</taxon>
        <taxon>Heunggongvirae</taxon>
        <taxon>Uroviricota</taxon>
        <taxon>Caudoviricetes</taxon>
    </lineage>
</organism>
<protein>
    <submittedName>
        <fullName evidence="1">Uncharacterized protein</fullName>
    </submittedName>
</protein>